<evidence type="ECO:0000313" key="2">
    <source>
        <dbReference type="EMBL" id="GCB65097.1"/>
    </source>
</evidence>
<dbReference type="EMBL" id="BFAA01000069">
    <property type="protein sequence ID" value="GCB65097.1"/>
    <property type="molecule type" value="Genomic_DNA"/>
</dbReference>
<comment type="caution">
    <text evidence="2">The sequence shown here is derived from an EMBL/GenBank/DDBJ whole genome shotgun (WGS) entry which is preliminary data.</text>
</comment>
<dbReference type="AlphaFoldDB" id="A0A401NW60"/>
<evidence type="ECO:0000256" key="1">
    <source>
        <dbReference type="SAM" id="SignalP"/>
    </source>
</evidence>
<protein>
    <submittedName>
        <fullName evidence="2">Uncharacterized protein</fullName>
    </submittedName>
</protein>
<accession>A0A401NW60</accession>
<gene>
    <name evidence="2" type="ORF">scyTo_0000379</name>
</gene>
<proteinExistence type="predicted"/>
<keyword evidence="1" id="KW-0732">Signal</keyword>
<dbReference type="OrthoDB" id="10365455at2759"/>
<reference evidence="2 3" key="1">
    <citation type="journal article" date="2018" name="Nat. Ecol. Evol.">
        <title>Shark genomes provide insights into elasmobranch evolution and the origin of vertebrates.</title>
        <authorList>
            <person name="Hara Y"/>
            <person name="Yamaguchi K"/>
            <person name="Onimaru K"/>
            <person name="Kadota M"/>
            <person name="Koyanagi M"/>
            <person name="Keeley SD"/>
            <person name="Tatsumi K"/>
            <person name="Tanaka K"/>
            <person name="Motone F"/>
            <person name="Kageyama Y"/>
            <person name="Nozu R"/>
            <person name="Adachi N"/>
            <person name="Nishimura O"/>
            <person name="Nakagawa R"/>
            <person name="Tanegashima C"/>
            <person name="Kiyatake I"/>
            <person name="Matsumoto R"/>
            <person name="Murakumo K"/>
            <person name="Nishida K"/>
            <person name="Terakita A"/>
            <person name="Kuratani S"/>
            <person name="Sato K"/>
            <person name="Hyodo S Kuraku.S."/>
        </authorList>
    </citation>
    <scope>NUCLEOTIDE SEQUENCE [LARGE SCALE GENOMIC DNA]</scope>
</reference>
<organism evidence="2 3">
    <name type="scientific">Scyliorhinus torazame</name>
    <name type="common">Cloudy catshark</name>
    <name type="synonym">Catulus torazame</name>
    <dbReference type="NCBI Taxonomy" id="75743"/>
    <lineage>
        <taxon>Eukaryota</taxon>
        <taxon>Metazoa</taxon>
        <taxon>Chordata</taxon>
        <taxon>Craniata</taxon>
        <taxon>Vertebrata</taxon>
        <taxon>Chondrichthyes</taxon>
        <taxon>Elasmobranchii</taxon>
        <taxon>Galeomorphii</taxon>
        <taxon>Galeoidea</taxon>
        <taxon>Carcharhiniformes</taxon>
        <taxon>Scyliorhinidae</taxon>
        <taxon>Scyliorhinus</taxon>
    </lineage>
</organism>
<keyword evidence="3" id="KW-1185">Reference proteome</keyword>
<evidence type="ECO:0000313" key="3">
    <source>
        <dbReference type="Proteomes" id="UP000288216"/>
    </source>
</evidence>
<name>A0A401NW60_SCYTO</name>
<sequence length="116" mass="13430">MAFWMMCSVLKAGRLCQAAPLSPLEISGDQTPPEFRDGLERNRNFVFQIWNTIQTLLEMDRLENPYLFEDQLGLLAESQHLMSVQMTRCTQTDFQLVSSSGTLYLWVWTDQGVKHQ</sequence>
<feature type="signal peptide" evidence="1">
    <location>
        <begin position="1"/>
        <end position="18"/>
    </location>
</feature>
<dbReference type="Proteomes" id="UP000288216">
    <property type="component" value="Unassembled WGS sequence"/>
</dbReference>
<feature type="chain" id="PRO_5019540345" evidence="1">
    <location>
        <begin position="19"/>
        <end position="116"/>
    </location>
</feature>